<dbReference type="InterPro" id="IPR010614">
    <property type="entry name" value="RAD3-like_helicase_DEAD"/>
</dbReference>
<feature type="region of interest" description="Disordered" evidence="23">
    <location>
        <begin position="131"/>
        <end position="157"/>
    </location>
</feature>
<evidence type="ECO:0000256" key="9">
    <source>
        <dbReference type="ARBA" id="ARBA00022806"/>
    </source>
</evidence>
<keyword evidence="8" id="KW-0378">Hydrolase</keyword>
<evidence type="ECO:0000256" key="21">
    <source>
        <dbReference type="ARBA" id="ARBA00045702"/>
    </source>
</evidence>
<dbReference type="SUPFAM" id="SSF52540">
    <property type="entry name" value="P-loop containing nucleoside triphosphate hydrolases"/>
    <property type="match status" value="1"/>
</dbReference>
<keyword evidence="27" id="KW-1185">Reference proteome</keyword>
<evidence type="ECO:0000256" key="11">
    <source>
        <dbReference type="ARBA" id="ARBA00023004"/>
    </source>
</evidence>
<name>A0ABP0EPM7_9ASCO</name>
<dbReference type="PANTHER" id="PTHR11472">
    <property type="entry name" value="DNA REPAIR DEAD HELICASE RAD3/XP-D SUBFAMILY MEMBER"/>
    <property type="match status" value="1"/>
</dbReference>
<dbReference type="InterPro" id="IPR027417">
    <property type="entry name" value="P-loop_NTPase"/>
</dbReference>
<evidence type="ECO:0000256" key="16">
    <source>
        <dbReference type="ARBA" id="ARBA00023306"/>
    </source>
</evidence>
<evidence type="ECO:0000256" key="8">
    <source>
        <dbReference type="ARBA" id="ARBA00022801"/>
    </source>
</evidence>
<keyword evidence="6" id="KW-0479">Metal-binding</keyword>
<evidence type="ECO:0000256" key="22">
    <source>
        <dbReference type="ARBA" id="ARBA00048954"/>
    </source>
</evidence>
<keyword evidence="11" id="KW-0408">Iron</keyword>
<accession>A0ABP0EPM7</accession>
<dbReference type="Gene3D" id="3.40.50.300">
    <property type="entry name" value="P-loop containing nucleotide triphosphate hydrolases"/>
    <property type="match status" value="3"/>
</dbReference>
<keyword evidence="9 26" id="KW-0347">Helicase</keyword>
<dbReference type="SMART" id="SM00491">
    <property type="entry name" value="HELICc2"/>
    <property type="match status" value="1"/>
</dbReference>
<dbReference type="PANTHER" id="PTHR11472:SF41">
    <property type="entry name" value="ATP-DEPENDENT DNA HELICASE DDX11-RELATED"/>
    <property type="match status" value="1"/>
</dbReference>
<comment type="catalytic activity">
    <reaction evidence="22">
        <text>ATP + H2O = ADP + phosphate + H(+)</text>
        <dbReference type="Rhea" id="RHEA:13065"/>
        <dbReference type="ChEBI" id="CHEBI:15377"/>
        <dbReference type="ChEBI" id="CHEBI:15378"/>
        <dbReference type="ChEBI" id="CHEBI:30616"/>
        <dbReference type="ChEBI" id="CHEBI:43474"/>
        <dbReference type="ChEBI" id="CHEBI:456216"/>
        <dbReference type="EC" id="5.6.2.3"/>
    </reaction>
</comment>
<dbReference type="CDD" id="cd18788">
    <property type="entry name" value="SF2_C_XPD"/>
    <property type="match status" value="1"/>
</dbReference>
<evidence type="ECO:0000256" key="18">
    <source>
        <dbReference type="ARBA" id="ARBA00044969"/>
    </source>
</evidence>
<dbReference type="Proteomes" id="UP001497600">
    <property type="component" value="Chromosome H"/>
</dbReference>
<evidence type="ECO:0000256" key="4">
    <source>
        <dbReference type="ARBA" id="ARBA00016387"/>
    </source>
</evidence>
<dbReference type="PROSITE" id="PS51193">
    <property type="entry name" value="HELICASE_ATP_BIND_2"/>
    <property type="match status" value="1"/>
</dbReference>
<feature type="compositionally biased region" description="Acidic residues" evidence="23">
    <location>
        <begin position="143"/>
        <end position="155"/>
    </location>
</feature>
<evidence type="ECO:0000256" key="23">
    <source>
        <dbReference type="SAM" id="MobiDB-lite"/>
    </source>
</evidence>
<evidence type="ECO:0000256" key="7">
    <source>
        <dbReference type="ARBA" id="ARBA00022741"/>
    </source>
</evidence>
<keyword evidence="7" id="KW-0547">Nucleotide-binding</keyword>
<keyword evidence="16" id="KW-0131">Cell cycle</keyword>
<evidence type="ECO:0000256" key="24">
    <source>
        <dbReference type="SAM" id="Phobius"/>
    </source>
</evidence>
<dbReference type="NCBIfam" id="TIGR00604">
    <property type="entry name" value="rad3"/>
    <property type="match status" value="1"/>
</dbReference>
<evidence type="ECO:0000256" key="15">
    <source>
        <dbReference type="ARBA" id="ARBA00023242"/>
    </source>
</evidence>
<evidence type="ECO:0000256" key="13">
    <source>
        <dbReference type="ARBA" id="ARBA00023125"/>
    </source>
</evidence>
<keyword evidence="24" id="KW-0812">Transmembrane</keyword>
<dbReference type="Pfam" id="PF13307">
    <property type="entry name" value="Helicase_C_2"/>
    <property type="match status" value="1"/>
</dbReference>
<dbReference type="InterPro" id="IPR045028">
    <property type="entry name" value="DinG/Rad3-like"/>
</dbReference>
<evidence type="ECO:0000256" key="1">
    <source>
        <dbReference type="ARBA" id="ARBA00001966"/>
    </source>
</evidence>
<dbReference type="InterPro" id="IPR006555">
    <property type="entry name" value="ATP-dep_Helicase_C"/>
</dbReference>
<comment type="subcellular location">
    <subcellularLocation>
        <location evidence="2">Nucleus</location>
    </subcellularLocation>
</comment>
<keyword evidence="15" id="KW-0539">Nucleus</keyword>
<comment type="cofactor">
    <cofactor evidence="1">
        <name>[4Fe-4S] cluster</name>
        <dbReference type="ChEBI" id="CHEBI:49883"/>
    </cofactor>
</comment>
<evidence type="ECO:0000256" key="2">
    <source>
        <dbReference type="ARBA" id="ARBA00004123"/>
    </source>
</evidence>
<feature type="domain" description="Helicase ATP-binding" evidence="25">
    <location>
        <begin position="64"/>
        <end position="485"/>
    </location>
</feature>
<evidence type="ECO:0000256" key="12">
    <source>
        <dbReference type="ARBA" id="ARBA00023014"/>
    </source>
</evidence>
<evidence type="ECO:0000256" key="20">
    <source>
        <dbReference type="ARBA" id="ARBA00045008"/>
    </source>
</evidence>
<comment type="similarity">
    <text evidence="3">Belongs to the DEAD box helicase family. DEAH subfamily. DDX11/CHL1 sub-subfamily.</text>
</comment>
<keyword evidence="24" id="KW-0472">Membrane</keyword>
<gene>
    <name evidence="26" type="primary">CHL1</name>
    <name evidence="26" type="ORF">CAAN4_H25378</name>
</gene>
<feature type="transmembrane region" description="Helical" evidence="24">
    <location>
        <begin position="7"/>
        <end position="28"/>
    </location>
</feature>
<sequence length="898" mass="101862">MIEVYIGAIVFVVISRFVFLVPICISLFNCAGQCTFLYRIHIIHHTSTYCMTEGKGKDESEVDRHGNYGHPFNPYEIQKQLMSEIYTTIEKGYKVGLFESPTGTGKTLSLICASMTWLRDFKRNDISMEMNEVSDGGEQKAEDENESDNEDDDEPEWVKKAYRESKLKESSSAAREFELHLEAVEKSYEDQIQKVHSIELKHKKMKRNPIAESDDSEFIPDDYYSDSELPNKDHSDIVASQVKNLLAKVNGPKESVELVNNCPVSIYYSSRTHSQLSQFAHQLRMTSFESTFINIPERTKFLPLASRKQLCIHPKVSKLSNVTSINDACIDMQKKTNSSAGCEFMPKMNNSRSIELTKDFTDLSLAKIHDIEDLATIGRAIGICPYYSVRKGVELTEMVALPYQMLLQESTRVALNLKIDNAIVIIDEAHNLMDVIGAIHSVSITETELSKIIESLKVYVQKFSSRLNSGNRINLMKLIKLCQVLKKFIATTSVKTIVPGKEIPIDKIFNGNTGDIVNVHKLEKFLSKSKIAYKIESYMDKLEVEKDVIRHSSTPLLFKITSFLKSLTNPSKEGKFFWDKKSGTISVNYMLLDPSEIFRDIVTRAKCVILCGGTMEPMSDYIDYLFPYIPEDKIRKYSCGHIVPDENLKVFPIAASRRDKSSRSTFEFSFDQRNNTTMIENLGETVLDISHTIPGGIVVFFPSYKYLDQVLREWKNSKSNLLSKINKSHTVFTEPTDSSKVERILSEYAQEIQVKGGAILFSVVGGKMSEGINFSDELARAVIMVGLPFPNAFSGELIAKRQFIESSTLAKGGTKAMASENARNFYENICMRAVNQSIGRSIRHIGDYSVIFLIDQRYGSERIQKKLSGWVKQRIESPGNCTHIEQALEQTKQFFRNK</sequence>
<dbReference type="InterPro" id="IPR002464">
    <property type="entry name" value="DNA/RNA_helicase_DEAH_CS"/>
</dbReference>
<evidence type="ECO:0000313" key="27">
    <source>
        <dbReference type="Proteomes" id="UP001497600"/>
    </source>
</evidence>
<reference evidence="26 27" key="1">
    <citation type="submission" date="2024-01" db="EMBL/GenBank/DDBJ databases">
        <authorList>
            <consortium name="Genoscope - CEA"/>
            <person name="William W."/>
        </authorList>
    </citation>
    <scope>NUCLEOTIDE SEQUENCE [LARGE SCALE GENOMIC DNA]</scope>
    <source>
        <strain evidence="26 27">29B2s-10</strain>
    </source>
</reference>
<evidence type="ECO:0000256" key="5">
    <source>
        <dbReference type="ARBA" id="ARBA00017386"/>
    </source>
</evidence>
<keyword evidence="12" id="KW-0411">Iron-sulfur</keyword>
<keyword evidence="10" id="KW-0067">ATP-binding</keyword>
<evidence type="ECO:0000256" key="19">
    <source>
        <dbReference type="ARBA" id="ARBA00044998"/>
    </source>
</evidence>
<evidence type="ECO:0000256" key="10">
    <source>
        <dbReference type="ARBA" id="ARBA00022840"/>
    </source>
</evidence>
<dbReference type="GO" id="GO:0004386">
    <property type="term" value="F:helicase activity"/>
    <property type="evidence" value="ECO:0007669"/>
    <property type="project" value="UniProtKB-KW"/>
</dbReference>
<dbReference type="InterPro" id="IPR013020">
    <property type="entry name" value="Rad3/Chl1-like"/>
</dbReference>
<proteinExistence type="inferred from homology"/>
<evidence type="ECO:0000259" key="25">
    <source>
        <dbReference type="PROSITE" id="PS51193"/>
    </source>
</evidence>
<evidence type="ECO:0000313" key="26">
    <source>
        <dbReference type="EMBL" id="CAK7922325.1"/>
    </source>
</evidence>
<dbReference type="EMBL" id="OZ004260">
    <property type="protein sequence ID" value="CAK7922325.1"/>
    <property type="molecule type" value="Genomic_DNA"/>
</dbReference>
<dbReference type="InterPro" id="IPR014013">
    <property type="entry name" value="Helic_SF1/SF2_ATP-bd_DinG/Rad3"/>
</dbReference>
<evidence type="ECO:0000256" key="6">
    <source>
        <dbReference type="ARBA" id="ARBA00022723"/>
    </source>
</evidence>
<keyword evidence="24" id="KW-1133">Transmembrane helix</keyword>
<comment type="function">
    <text evidence="21">ATP-dependent DNA helicase important for chromosome transmission and normal cell cycle progression in G(2)/M. May have a role in changing DNA topology to allow the loading of proteins involved in maintaining sister chromatid cohesion in the vicinity of the centromeres. Has a specific role in chromosome segregation during meiosis II.</text>
</comment>
<protein>
    <recommendedName>
        <fullName evidence="5">ATP-dependent DNA helicase CHL1</fullName>
        <ecNumber evidence="18">5.6.2.3</ecNumber>
    </recommendedName>
    <alternativeName>
        <fullName evidence="4">ATP-dependent DNA helicase chl1</fullName>
    </alternativeName>
    <alternativeName>
        <fullName evidence="17">Chromosome loss protein 1</fullName>
    </alternativeName>
    <alternativeName>
        <fullName evidence="19 20">DNA 5'-3' helicase CHL1</fullName>
    </alternativeName>
</protein>
<evidence type="ECO:0000256" key="3">
    <source>
        <dbReference type="ARBA" id="ARBA00008435"/>
    </source>
</evidence>
<evidence type="ECO:0000256" key="14">
    <source>
        <dbReference type="ARBA" id="ARBA00023235"/>
    </source>
</evidence>
<dbReference type="EC" id="5.6.2.3" evidence="18"/>
<dbReference type="PROSITE" id="PS00690">
    <property type="entry name" value="DEAH_ATP_HELICASE"/>
    <property type="match status" value="1"/>
</dbReference>
<keyword evidence="14" id="KW-0413">Isomerase</keyword>
<keyword evidence="13" id="KW-0238">DNA-binding</keyword>
<evidence type="ECO:0000256" key="17">
    <source>
        <dbReference type="ARBA" id="ARBA00029709"/>
    </source>
</evidence>
<dbReference type="Pfam" id="PF06733">
    <property type="entry name" value="DEAD_2"/>
    <property type="match status" value="1"/>
</dbReference>
<dbReference type="SMART" id="SM00488">
    <property type="entry name" value="DEXDc2"/>
    <property type="match status" value="1"/>
</dbReference>
<dbReference type="InterPro" id="IPR006554">
    <property type="entry name" value="Helicase-like_DEXD_c2"/>
</dbReference>
<organism evidence="26 27">
    <name type="scientific">[Candida] anglica</name>
    <dbReference type="NCBI Taxonomy" id="148631"/>
    <lineage>
        <taxon>Eukaryota</taxon>
        <taxon>Fungi</taxon>
        <taxon>Dikarya</taxon>
        <taxon>Ascomycota</taxon>
        <taxon>Saccharomycotina</taxon>
        <taxon>Pichiomycetes</taxon>
        <taxon>Debaryomycetaceae</taxon>
        <taxon>Kurtzmaniella</taxon>
    </lineage>
</organism>